<accession>A0A9D1FZ44</accession>
<dbReference type="SUPFAM" id="SSF52540">
    <property type="entry name" value="P-loop containing nucleoside triphosphate hydrolases"/>
    <property type="match status" value="1"/>
</dbReference>
<proteinExistence type="predicted"/>
<comment type="caution">
    <text evidence="5">The sequence shown here is derived from an EMBL/GenBank/DDBJ whole genome shotgun (WGS) entry which is preliminary data.</text>
</comment>
<keyword evidence="3 5" id="KW-0067">ATP-binding</keyword>
<keyword evidence="2" id="KW-0547">Nucleotide-binding</keyword>
<dbReference type="GO" id="GO:0005524">
    <property type="term" value="F:ATP binding"/>
    <property type="evidence" value="ECO:0007669"/>
    <property type="project" value="UniProtKB-KW"/>
</dbReference>
<dbReference type="SMART" id="SM00382">
    <property type="entry name" value="AAA"/>
    <property type="match status" value="1"/>
</dbReference>
<reference evidence="5" key="2">
    <citation type="journal article" date="2021" name="PeerJ">
        <title>Extensive microbial diversity within the chicken gut microbiome revealed by metagenomics and culture.</title>
        <authorList>
            <person name="Gilroy R."/>
            <person name="Ravi A."/>
            <person name="Getino M."/>
            <person name="Pursley I."/>
            <person name="Horton D.L."/>
            <person name="Alikhan N.F."/>
            <person name="Baker D."/>
            <person name="Gharbi K."/>
            <person name="Hall N."/>
            <person name="Watson M."/>
            <person name="Adriaenssens E.M."/>
            <person name="Foster-Nyarko E."/>
            <person name="Jarju S."/>
            <person name="Secka A."/>
            <person name="Antonio M."/>
            <person name="Oren A."/>
            <person name="Chaudhuri R.R."/>
            <person name="La Ragione R."/>
            <person name="Hildebrand F."/>
            <person name="Pallen M.J."/>
        </authorList>
    </citation>
    <scope>NUCLEOTIDE SEQUENCE</scope>
    <source>
        <strain evidence="5">13766</strain>
    </source>
</reference>
<dbReference type="GO" id="GO:0016887">
    <property type="term" value="F:ATP hydrolysis activity"/>
    <property type="evidence" value="ECO:0007669"/>
    <property type="project" value="InterPro"/>
</dbReference>
<evidence type="ECO:0000313" key="6">
    <source>
        <dbReference type="Proteomes" id="UP000824140"/>
    </source>
</evidence>
<dbReference type="CDD" id="cd03230">
    <property type="entry name" value="ABC_DR_subfamily_A"/>
    <property type="match status" value="1"/>
</dbReference>
<evidence type="ECO:0000256" key="3">
    <source>
        <dbReference type="ARBA" id="ARBA00022840"/>
    </source>
</evidence>
<dbReference type="PANTHER" id="PTHR42939">
    <property type="entry name" value="ABC TRANSPORTER ATP-BINDING PROTEIN ALBC-RELATED"/>
    <property type="match status" value="1"/>
</dbReference>
<dbReference type="PANTHER" id="PTHR42939:SF3">
    <property type="entry name" value="ABC TRANSPORTER ATP-BINDING COMPONENT"/>
    <property type="match status" value="1"/>
</dbReference>
<keyword evidence="1" id="KW-0813">Transport</keyword>
<name>A0A9D1FZ44_9FIRM</name>
<evidence type="ECO:0000256" key="1">
    <source>
        <dbReference type="ARBA" id="ARBA00022448"/>
    </source>
</evidence>
<evidence type="ECO:0000313" key="5">
    <source>
        <dbReference type="EMBL" id="HIS91580.1"/>
    </source>
</evidence>
<sequence>MKALLEVRGLTKRYAGFALENLCFSLAPGRILGLIGANGAGKSTAFRCMLNLSRPDAGSVSMFGRDFYREEMQCKQEIGVVFGDVDMYPLKRLETITAAVRRFYRNWDSTQYEGWMHRFGLEKKKTFRSLSSGMKTKYLLTLALSHRPRLLLLDEPTSGLDPVSRDELLHIFRDIVREGKCSILFSTHITSDLERCADDIAYLQKGRLIACADKAEFLRSFEALRTPGDAAPLSLEEIMLRTERKNNWDATLV</sequence>
<dbReference type="Proteomes" id="UP000824140">
    <property type="component" value="Unassembled WGS sequence"/>
</dbReference>
<organism evidence="5 6">
    <name type="scientific">Candidatus Alectryocaccomicrobium excrementavium</name>
    <dbReference type="NCBI Taxonomy" id="2840668"/>
    <lineage>
        <taxon>Bacteria</taxon>
        <taxon>Bacillati</taxon>
        <taxon>Bacillota</taxon>
        <taxon>Clostridia</taxon>
        <taxon>Candidatus Alectryocaccomicrobium</taxon>
    </lineage>
</organism>
<dbReference type="EMBL" id="DVJN01000020">
    <property type="protein sequence ID" value="HIS91580.1"/>
    <property type="molecule type" value="Genomic_DNA"/>
</dbReference>
<dbReference type="PROSITE" id="PS50893">
    <property type="entry name" value="ABC_TRANSPORTER_2"/>
    <property type="match status" value="1"/>
</dbReference>
<dbReference type="Gene3D" id="3.40.50.300">
    <property type="entry name" value="P-loop containing nucleotide triphosphate hydrolases"/>
    <property type="match status" value="1"/>
</dbReference>
<feature type="domain" description="ABC transporter" evidence="4">
    <location>
        <begin position="5"/>
        <end position="230"/>
    </location>
</feature>
<dbReference type="InterPro" id="IPR003593">
    <property type="entry name" value="AAA+_ATPase"/>
</dbReference>
<dbReference type="InterPro" id="IPR003439">
    <property type="entry name" value="ABC_transporter-like_ATP-bd"/>
</dbReference>
<gene>
    <name evidence="5" type="ORF">IAA84_01030</name>
</gene>
<dbReference type="Pfam" id="PF00005">
    <property type="entry name" value="ABC_tran"/>
    <property type="match status" value="1"/>
</dbReference>
<evidence type="ECO:0000256" key="2">
    <source>
        <dbReference type="ARBA" id="ARBA00022741"/>
    </source>
</evidence>
<dbReference type="AlphaFoldDB" id="A0A9D1FZ44"/>
<protein>
    <submittedName>
        <fullName evidence="5">ABC transporter ATP-binding protein</fullName>
    </submittedName>
</protein>
<evidence type="ECO:0000259" key="4">
    <source>
        <dbReference type="PROSITE" id="PS50893"/>
    </source>
</evidence>
<dbReference type="InterPro" id="IPR051782">
    <property type="entry name" value="ABC_Transporter_VariousFunc"/>
</dbReference>
<dbReference type="InterPro" id="IPR027417">
    <property type="entry name" value="P-loop_NTPase"/>
</dbReference>
<reference evidence="5" key="1">
    <citation type="submission" date="2020-10" db="EMBL/GenBank/DDBJ databases">
        <authorList>
            <person name="Gilroy R."/>
        </authorList>
    </citation>
    <scope>NUCLEOTIDE SEQUENCE</scope>
    <source>
        <strain evidence="5">13766</strain>
    </source>
</reference>